<dbReference type="GO" id="GO:0008233">
    <property type="term" value="F:peptidase activity"/>
    <property type="evidence" value="ECO:0007669"/>
    <property type="project" value="UniProtKB-KW"/>
</dbReference>
<evidence type="ECO:0000256" key="4">
    <source>
        <dbReference type="ARBA" id="ARBA00020410"/>
    </source>
</evidence>
<dbReference type="PANTHER" id="PTHR28533">
    <property type="entry name" value="PROTEIN PBN1"/>
    <property type="match status" value="1"/>
</dbReference>
<keyword evidence="5 11" id="KW-0337">GPI-anchor biosynthesis</keyword>
<dbReference type="GO" id="GO:0005789">
    <property type="term" value="C:endoplasmic reticulum membrane"/>
    <property type="evidence" value="ECO:0007669"/>
    <property type="project" value="UniProtKB-SubCell"/>
</dbReference>
<evidence type="ECO:0000313" key="12">
    <source>
        <dbReference type="EMBL" id="KAK3048896.1"/>
    </source>
</evidence>
<keyword evidence="9 11" id="KW-0472">Membrane</keyword>
<keyword evidence="8 11" id="KW-1133">Transmembrane helix</keyword>
<dbReference type="GO" id="GO:0000030">
    <property type="term" value="F:mannosyltransferase activity"/>
    <property type="evidence" value="ECO:0007669"/>
    <property type="project" value="TreeGrafter"/>
</dbReference>
<comment type="similarity">
    <text evidence="3 11">Belongs to the PIGX family.</text>
</comment>
<evidence type="ECO:0000256" key="5">
    <source>
        <dbReference type="ARBA" id="ARBA00022502"/>
    </source>
</evidence>
<proteinExistence type="inferred from homology"/>
<dbReference type="Proteomes" id="UP001271007">
    <property type="component" value="Unassembled WGS sequence"/>
</dbReference>
<dbReference type="EMBL" id="JAWDJX010000044">
    <property type="protein sequence ID" value="KAK3048896.1"/>
    <property type="molecule type" value="Genomic_DNA"/>
</dbReference>
<keyword evidence="13" id="KW-1185">Reference proteome</keyword>
<name>A0AAJ0G8Y5_9PEZI</name>
<dbReference type="PANTHER" id="PTHR28533:SF1">
    <property type="entry name" value="PROTEIN PBN1"/>
    <property type="match status" value="1"/>
</dbReference>
<evidence type="ECO:0000256" key="6">
    <source>
        <dbReference type="ARBA" id="ARBA00022692"/>
    </source>
</evidence>
<evidence type="ECO:0000313" key="13">
    <source>
        <dbReference type="Proteomes" id="UP001271007"/>
    </source>
</evidence>
<evidence type="ECO:0000256" key="2">
    <source>
        <dbReference type="ARBA" id="ARBA00004687"/>
    </source>
</evidence>
<dbReference type="InterPro" id="IPR013233">
    <property type="entry name" value="PIG-X/PBN1"/>
</dbReference>
<dbReference type="AlphaFoldDB" id="A0AAJ0G8Y5"/>
<organism evidence="12 13">
    <name type="scientific">Extremus antarcticus</name>
    <dbReference type="NCBI Taxonomy" id="702011"/>
    <lineage>
        <taxon>Eukaryota</taxon>
        <taxon>Fungi</taxon>
        <taxon>Dikarya</taxon>
        <taxon>Ascomycota</taxon>
        <taxon>Pezizomycotina</taxon>
        <taxon>Dothideomycetes</taxon>
        <taxon>Dothideomycetidae</taxon>
        <taxon>Mycosphaerellales</taxon>
        <taxon>Extremaceae</taxon>
        <taxon>Extremus</taxon>
    </lineage>
</organism>
<dbReference type="SMART" id="SM00780">
    <property type="entry name" value="PIG-X"/>
    <property type="match status" value="1"/>
</dbReference>
<evidence type="ECO:0000256" key="11">
    <source>
        <dbReference type="RuleBase" id="RU366056"/>
    </source>
</evidence>
<sequence length="443" mass="49380">MKQRITYLLPEGHRADAEDIEIDSDSLKYTKAGQAAEEWRITLGWDELPSSYSRVRRILDATFVQRLLGDKATDDEAARLRVQELDHADYTDVDFDAISSTITLTAVWSPVASAENFNSTRRASGKIRGSGANQRIEVGVLHPEKAKEPEELSLGGFLTVIGDNDHPSRTLFAFPARHHPLPPADTTTFKASFQQPTGLHPELQITLPQEHLTPPKDTCRLHAYWTLPSALFLDRYQFSDSLFLASKHLVKLHSLSGEQDLEAPDWVIDRWGSAALLELATPPARPTVNENVSSQWTATVPTHLRYLTARPNSTANADFHYLTSDANSVNDSSHATLDVPWPIVFWACEAEEGLKMATNPFDRVNLGYDGLFGPKTMFYHIPPAVNSIVETIRVPVLDIGKWVPIGTLMTVALGFAWVCWRLFRAVSVTGGSTTRVKEKNKKQ</sequence>
<feature type="transmembrane region" description="Helical" evidence="11">
    <location>
        <begin position="402"/>
        <end position="423"/>
    </location>
</feature>
<evidence type="ECO:0000256" key="10">
    <source>
        <dbReference type="ARBA" id="ARBA00023180"/>
    </source>
</evidence>
<keyword evidence="12" id="KW-0645">Protease</keyword>
<keyword evidence="7 11" id="KW-0256">Endoplasmic reticulum</keyword>
<dbReference type="Pfam" id="PF08320">
    <property type="entry name" value="PIG-X"/>
    <property type="match status" value="1"/>
</dbReference>
<evidence type="ECO:0000256" key="9">
    <source>
        <dbReference type="ARBA" id="ARBA00023136"/>
    </source>
</evidence>
<evidence type="ECO:0000256" key="3">
    <source>
        <dbReference type="ARBA" id="ARBA00010345"/>
    </source>
</evidence>
<protein>
    <recommendedName>
        <fullName evidence="4 11">Protein PBN1</fullName>
    </recommendedName>
</protein>
<gene>
    <name evidence="12" type="primary">PBN1</name>
    <name evidence="12" type="ORF">LTR09_009791</name>
</gene>
<accession>A0AAJ0G8Y5</accession>
<dbReference type="GO" id="GO:0006506">
    <property type="term" value="P:GPI anchor biosynthetic process"/>
    <property type="evidence" value="ECO:0007669"/>
    <property type="project" value="UniProtKB-KW"/>
</dbReference>
<dbReference type="InterPro" id="IPR042322">
    <property type="entry name" value="Pbn1"/>
</dbReference>
<reference evidence="12" key="1">
    <citation type="submission" date="2023-04" db="EMBL/GenBank/DDBJ databases">
        <title>Black Yeasts Isolated from many extreme environments.</title>
        <authorList>
            <person name="Coleine C."/>
            <person name="Stajich J.E."/>
            <person name="Selbmann L."/>
        </authorList>
    </citation>
    <scope>NUCLEOTIDE SEQUENCE</scope>
    <source>
        <strain evidence="12">CCFEE 5312</strain>
    </source>
</reference>
<keyword evidence="10" id="KW-0325">Glycoprotein</keyword>
<comment type="subcellular location">
    <subcellularLocation>
        <location evidence="11">Endoplasmic reticulum membrane</location>
        <topology evidence="11">Single-pass membrane protein</topology>
    </subcellularLocation>
    <subcellularLocation>
        <location evidence="1">Endoplasmic reticulum membrane</location>
        <topology evidence="1">Single-pass type III membrane protein</topology>
    </subcellularLocation>
</comment>
<evidence type="ECO:0000256" key="1">
    <source>
        <dbReference type="ARBA" id="ARBA00004643"/>
    </source>
</evidence>
<comment type="pathway">
    <text evidence="2 11">Glycolipid biosynthesis; glycosylphosphatidylinositol-anchor biosynthesis.</text>
</comment>
<evidence type="ECO:0000256" key="8">
    <source>
        <dbReference type="ARBA" id="ARBA00022989"/>
    </source>
</evidence>
<keyword evidence="6 11" id="KW-0812">Transmembrane</keyword>
<keyword evidence="12" id="KW-0378">Hydrolase</keyword>
<comment type="function">
    <text evidence="11">Required for proper folding and/or the stability of a subset of proteins in the endoplasmic reticulum. Component of glycosylphosphatidylinositol-mannosyltransferase 1 which transfers the first of the 4 mannoses in the GPI-anchor precursors during GPI-anchor biosynthesis. Probably acts by stabilizing the mannosyltransferase GPI14.</text>
</comment>
<comment type="caution">
    <text evidence="12">The sequence shown here is derived from an EMBL/GenBank/DDBJ whole genome shotgun (WGS) entry which is preliminary data.</text>
</comment>
<dbReference type="GO" id="GO:0006508">
    <property type="term" value="P:proteolysis"/>
    <property type="evidence" value="ECO:0007669"/>
    <property type="project" value="UniProtKB-KW"/>
</dbReference>
<evidence type="ECO:0000256" key="7">
    <source>
        <dbReference type="ARBA" id="ARBA00022824"/>
    </source>
</evidence>
<dbReference type="GO" id="GO:1990529">
    <property type="term" value="C:glycosylphosphatidylinositol-mannosyltransferase I complex"/>
    <property type="evidence" value="ECO:0007669"/>
    <property type="project" value="TreeGrafter"/>
</dbReference>